<evidence type="ECO:0000256" key="1">
    <source>
        <dbReference type="SAM" id="MobiDB-lite"/>
    </source>
</evidence>
<dbReference type="InterPro" id="IPR032675">
    <property type="entry name" value="LRR_dom_sf"/>
</dbReference>
<keyword evidence="3" id="KW-1185">Reference proteome</keyword>
<dbReference type="PANTHER" id="PTHR46761:SF2">
    <property type="entry name" value="RAN GTPASE-ACTIVATING PROTEIN 1"/>
    <property type="match status" value="1"/>
</dbReference>
<dbReference type="AlphaFoldDB" id="A0AAF1BN10"/>
<dbReference type="Gene3D" id="3.80.10.10">
    <property type="entry name" value="Ribonuclease Inhibitor"/>
    <property type="match status" value="1"/>
</dbReference>
<gene>
    <name evidence="2" type="ORF">LOC62_04G006099</name>
</gene>
<dbReference type="GO" id="GO:0005096">
    <property type="term" value="F:GTPase activator activity"/>
    <property type="evidence" value="ECO:0007669"/>
    <property type="project" value="InterPro"/>
</dbReference>
<dbReference type="InterPro" id="IPR001611">
    <property type="entry name" value="Leu-rich_rpt"/>
</dbReference>
<dbReference type="Pfam" id="PF13516">
    <property type="entry name" value="LRR_6"/>
    <property type="match status" value="2"/>
</dbReference>
<protein>
    <submittedName>
        <fullName evidence="2">Uncharacterized protein</fullName>
    </submittedName>
</protein>
<accession>A0AAF1BN10</accession>
<sequence length="392" mass="43803">MDTDNTVDIVDTDTSTDEYELPPHPWFRESLSHLNNITPVEDRKVFFGRHQFLGGHLLAFEPTVSIGPGATSRFLSAPSPVGYCTNPASSGPEEVDMSILTHLDMNRNLIGDDGFATALWLASRSPNLESLTCSGNMIEFDYDEPREAAAVLTAQLAKSNLRYLVLDNNDMSVNPKSFQELFKAWARLPRPPPMQELHLQYCGLGLEHAISLALFALSPAASNLQVLYLDNNDFTDKGFYFLSMMLTYNYTIRAVSRYVTHAYDSSFRSGGTWSIPEDDSAAMEFLRFASVTCDRNEALHNRIITATRRALPSLRMVAHAKPLEEETTDPDLQGLKLNNDSEGQETQVRAEPSTKPFPFMKLPYEVRLLVARHASGDPGAFNTDQRLSRLPC</sequence>
<dbReference type="EMBL" id="CP086717">
    <property type="protein sequence ID" value="WOO82619.1"/>
    <property type="molecule type" value="Genomic_DNA"/>
</dbReference>
<evidence type="ECO:0000313" key="2">
    <source>
        <dbReference type="EMBL" id="WOO82619.1"/>
    </source>
</evidence>
<feature type="region of interest" description="Disordered" evidence="1">
    <location>
        <begin position="323"/>
        <end position="354"/>
    </location>
</feature>
<organism evidence="2 3">
    <name type="scientific">Vanrija pseudolonga</name>
    <dbReference type="NCBI Taxonomy" id="143232"/>
    <lineage>
        <taxon>Eukaryota</taxon>
        <taxon>Fungi</taxon>
        <taxon>Dikarya</taxon>
        <taxon>Basidiomycota</taxon>
        <taxon>Agaricomycotina</taxon>
        <taxon>Tremellomycetes</taxon>
        <taxon>Trichosporonales</taxon>
        <taxon>Trichosporonaceae</taxon>
        <taxon>Vanrija</taxon>
    </lineage>
</organism>
<feature type="compositionally biased region" description="Polar residues" evidence="1">
    <location>
        <begin position="336"/>
        <end position="347"/>
    </location>
</feature>
<dbReference type="SUPFAM" id="SSF52047">
    <property type="entry name" value="RNI-like"/>
    <property type="match status" value="1"/>
</dbReference>
<dbReference type="InterPro" id="IPR045203">
    <property type="entry name" value="RanGAP1/2"/>
</dbReference>
<dbReference type="RefSeq" id="XP_062628651.1">
    <property type="nucleotide sequence ID" value="XM_062772667.1"/>
</dbReference>
<dbReference type="PANTHER" id="PTHR46761">
    <property type="entry name" value="RAN GTPASE-ACTIVATING PROTEIN 1"/>
    <property type="match status" value="1"/>
</dbReference>
<reference evidence="2" key="1">
    <citation type="submission" date="2023-10" db="EMBL/GenBank/DDBJ databases">
        <authorList>
            <person name="Noh H."/>
        </authorList>
    </citation>
    <scope>NUCLEOTIDE SEQUENCE</scope>
    <source>
        <strain evidence="2">DUCC4014</strain>
    </source>
</reference>
<evidence type="ECO:0000313" key="3">
    <source>
        <dbReference type="Proteomes" id="UP000827549"/>
    </source>
</evidence>
<proteinExistence type="predicted"/>
<dbReference type="GeneID" id="87809326"/>
<dbReference type="Proteomes" id="UP000827549">
    <property type="component" value="Chromosome 4"/>
</dbReference>
<name>A0AAF1BN10_9TREE</name>